<accession>A0A917LN31</accession>
<proteinExistence type="predicted"/>
<organism evidence="1 2">
    <name type="scientific">Kocuria dechangensis</name>
    <dbReference type="NCBI Taxonomy" id="1176249"/>
    <lineage>
        <taxon>Bacteria</taxon>
        <taxon>Bacillati</taxon>
        <taxon>Actinomycetota</taxon>
        <taxon>Actinomycetes</taxon>
        <taxon>Micrococcales</taxon>
        <taxon>Micrococcaceae</taxon>
        <taxon>Kocuria</taxon>
    </lineage>
</organism>
<protein>
    <submittedName>
        <fullName evidence="1">Uncharacterized protein</fullName>
    </submittedName>
</protein>
<reference evidence="1" key="2">
    <citation type="submission" date="2020-09" db="EMBL/GenBank/DDBJ databases">
        <authorList>
            <person name="Sun Q."/>
            <person name="Zhou Y."/>
        </authorList>
    </citation>
    <scope>NUCLEOTIDE SEQUENCE</scope>
    <source>
        <strain evidence="1">CGMCC 1.12187</strain>
    </source>
</reference>
<evidence type="ECO:0000313" key="1">
    <source>
        <dbReference type="EMBL" id="GGG44365.1"/>
    </source>
</evidence>
<dbReference type="AlphaFoldDB" id="A0A917LN31"/>
<keyword evidence="2" id="KW-1185">Reference proteome</keyword>
<name>A0A917LN31_9MICC</name>
<reference evidence="1" key="1">
    <citation type="journal article" date="2014" name="Int. J. Syst. Evol. Microbiol.">
        <title>Complete genome sequence of Corynebacterium casei LMG S-19264T (=DSM 44701T), isolated from a smear-ripened cheese.</title>
        <authorList>
            <consortium name="US DOE Joint Genome Institute (JGI-PGF)"/>
            <person name="Walter F."/>
            <person name="Albersmeier A."/>
            <person name="Kalinowski J."/>
            <person name="Ruckert C."/>
        </authorList>
    </citation>
    <scope>NUCLEOTIDE SEQUENCE</scope>
    <source>
        <strain evidence="1">CGMCC 1.12187</strain>
    </source>
</reference>
<gene>
    <name evidence="1" type="ORF">GCM10011374_03330</name>
</gene>
<comment type="caution">
    <text evidence="1">The sequence shown here is derived from an EMBL/GenBank/DDBJ whole genome shotgun (WGS) entry which is preliminary data.</text>
</comment>
<sequence length="51" mass="5272">MREVVTACGVVVVSLVVLTVVYEAGGPYRVGADLGHAYRAAVVAMMISGHP</sequence>
<dbReference type="EMBL" id="BMEQ01000001">
    <property type="protein sequence ID" value="GGG44365.1"/>
    <property type="molecule type" value="Genomic_DNA"/>
</dbReference>
<dbReference type="Proteomes" id="UP000638848">
    <property type="component" value="Unassembled WGS sequence"/>
</dbReference>
<evidence type="ECO:0000313" key="2">
    <source>
        <dbReference type="Proteomes" id="UP000638848"/>
    </source>
</evidence>